<protein>
    <submittedName>
        <fullName evidence="3">Unannotated protein</fullName>
    </submittedName>
</protein>
<dbReference type="InterPro" id="IPR005674">
    <property type="entry name" value="CocE/Ser_esterase"/>
</dbReference>
<dbReference type="PANTHER" id="PTHR43056">
    <property type="entry name" value="PEPTIDASE S9 PROLYL OLIGOPEPTIDASE"/>
    <property type="match status" value="1"/>
</dbReference>
<dbReference type="NCBIfam" id="TIGR00976">
    <property type="entry name" value="CocE_NonD"/>
    <property type="match status" value="1"/>
</dbReference>
<sequence>MVKSQNVEAPGPGAQVELLFLHMIPTRDGTRLAANVFLPRERSGGVPAIIEFTPYSRDTGSPEGVKFGAEGFAFVSVDCRGRGDSEGVFLGHGPEEADDGYDLVEWVAAQPWCNGDVALFGGSYTGQNQWTTAAAHPPHLRTIIPAVASMGGLAPGAGGVPIDHQFNWGMLTAGKTLSSRLVAEAPLHIARLAESFEAHESFRSLNARLGGPWGLPDEMNTTPQHAPWRPEWGPAQDGLPGIDVPVLEITGPYDIAERGAIEHHRRYCRARPADQRPHHHIILGPWEHGAAFEGRPQAGDLQFGPAANVDMMQLTIDWYRWVMDGGDKPAFLTDPVHYYVTGAEEWRTAASLETATAGTVPWYLVGHDAHHSAVHPGWLRPDPVDSPSFRFVCDPDERTTMLLEQQPNPSGQSHNPLMELPPNYHDLGAHLWGVDPTSGAFVASIDGFGAVYTSARLSEPLELAGEPQLDAWVVLDQPDADLCVLLYELRVDGSRVLLSPAVQRLRHREPSKGIQLMVPGEPTLVQFRNFHWFARRLAAGSRLQLAVRHTGSLRMDRNHHTGRPDGFETPDDVRIATVNVLHSGEHRSVLHLPLAAVADR</sequence>
<proteinExistence type="predicted"/>
<dbReference type="InterPro" id="IPR008979">
    <property type="entry name" value="Galactose-bd-like_sf"/>
</dbReference>
<dbReference type="PANTHER" id="PTHR43056:SF10">
    <property type="entry name" value="COCE_NOND FAMILY, PUTATIVE (AFU_ORTHOLOGUE AFUA_7G00600)-RELATED"/>
    <property type="match status" value="1"/>
</dbReference>
<dbReference type="InterPro" id="IPR000383">
    <property type="entry name" value="Xaa-Pro-like_dom"/>
</dbReference>
<dbReference type="Gene3D" id="3.40.50.1820">
    <property type="entry name" value="alpha/beta hydrolase"/>
    <property type="match status" value="1"/>
</dbReference>
<keyword evidence="1" id="KW-0378">Hydrolase</keyword>
<dbReference type="InterPro" id="IPR029058">
    <property type="entry name" value="AB_hydrolase_fold"/>
</dbReference>
<reference evidence="3" key="1">
    <citation type="submission" date="2020-05" db="EMBL/GenBank/DDBJ databases">
        <authorList>
            <person name="Chiriac C."/>
            <person name="Salcher M."/>
            <person name="Ghai R."/>
            <person name="Kavagutti S V."/>
        </authorList>
    </citation>
    <scope>NUCLEOTIDE SEQUENCE</scope>
</reference>
<dbReference type="InterPro" id="IPR050585">
    <property type="entry name" value="Xaa-Pro_dipeptidyl-ppase/CocE"/>
</dbReference>
<dbReference type="SMART" id="SM00939">
    <property type="entry name" value="PepX_C"/>
    <property type="match status" value="1"/>
</dbReference>
<evidence type="ECO:0000313" key="3">
    <source>
        <dbReference type="EMBL" id="CAB4946318.1"/>
    </source>
</evidence>
<dbReference type="Pfam" id="PF08530">
    <property type="entry name" value="PepX_C"/>
    <property type="match status" value="1"/>
</dbReference>
<dbReference type="Gene3D" id="2.60.120.260">
    <property type="entry name" value="Galactose-binding domain-like"/>
    <property type="match status" value="1"/>
</dbReference>
<dbReference type="InterPro" id="IPR013736">
    <property type="entry name" value="Xaa-Pro_dipept_C"/>
</dbReference>
<dbReference type="Gene3D" id="1.10.3020.10">
    <property type="entry name" value="alpha-amino acid ester hydrolase ( Helical cap domain)"/>
    <property type="match status" value="1"/>
</dbReference>
<organism evidence="3">
    <name type="scientific">freshwater metagenome</name>
    <dbReference type="NCBI Taxonomy" id="449393"/>
    <lineage>
        <taxon>unclassified sequences</taxon>
        <taxon>metagenomes</taxon>
        <taxon>ecological metagenomes</taxon>
    </lineage>
</organism>
<feature type="domain" description="Xaa-Pro dipeptidyl-peptidase C-terminal" evidence="2">
    <location>
        <begin position="316"/>
        <end position="591"/>
    </location>
</feature>
<evidence type="ECO:0000256" key="1">
    <source>
        <dbReference type="ARBA" id="ARBA00022801"/>
    </source>
</evidence>
<dbReference type="EMBL" id="CAFBNF010000123">
    <property type="protein sequence ID" value="CAB4946318.1"/>
    <property type="molecule type" value="Genomic_DNA"/>
</dbReference>
<dbReference type="SUPFAM" id="SSF49785">
    <property type="entry name" value="Galactose-binding domain-like"/>
    <property type="match status" value="1"/>
</dbReference>
<gene>
    <name evidence="3" type="ORF">UFOPK3773_01150</name>
</gene>
<evidence type="ECO:0000259" key="2">
    <source>
        <dbReference type="SMART" id="SM00939"/>
    </source>
</evidence>
<dbReference type="SUPFAM" id="SSF53474">
    <property type="entry name" value="alpha/beta-Hydrolases"/>
    <property type="match status" value="1"/>
</dbReference>
<dbReference type="AlphaFoldDB" id="A0A6J7JRE1"/>
<name>A0A6J7JRE1_9ZZZZ</name>
<dbReference type="GO" id="GO:0008239">
    <property type="term" value="F:dipeptidyl-peptidase activity"/>
    <property type="evidence" value="ECO:0007669"/>
    <property type="project" value="InterPro"/>
</dbReference>
<accession>A0A6J7JRE1</accession>
<dbReference type="Pfam" id="PF02129">
    <property type="entry name" value="Peptidase_S15"/>
    <property type="match status" value="1"/>
</dbReference>